<comment type="caution">
    <text evidence="2">The sequence shown here is derived from an EMBL/GenBank/DDBJ whole genome shotgun (WGS) entry which is preliminary data.</text>
</comment>
<dbReference type="OrthoDB" id="691293at2759"/>
<feature type="compositionally biased region" description="Polar residues" evidence="1">
    <location>
        <begin position="168"/>
        <end position="191"/>
    </location>
</feature>
<evidence type="ECO:0000256" key="1">
    <source>
        <dbReference type="SAM" id="MobiDB-lite"/>
    </source>
</evidence>
<dbReference type="Gramene" id="TVU47335">
    <property type="protein sequence ID" value="TVU47335"/>
    <property type="gene ID" value="EJB05_06931"/>
</dbReference>
<feature type="compositionally biased region" description="Polar residues" evidence="1">
    <location>
        <begin position="244"/>
        <end position="253"/>
    </location>
</feature>
<proteinExistence type="predicted"/>
<gene>
    <name evidence="2" type="ORF">EJB05_06931</name>
</gene>
<dbReference type="AlphaFoldDB" id="A0A5J9WH90"/>
<dbReference type="EMBL" id="RWGY01000004">
    <property type="protein sequence ID" value="TVU47335.1"/>
    <property type="molecule type" value="Genomic_DNA"/>
</dbReference>
<protein>
    <submittedName>
        <fullName evidence="2">Uncharacterized protein</fullName>
    </submittedName>
</protein>
<accession>A0A5J9WH90</accession>
<keyword evidence="3" id="KW-1185">Reference proteome</keyword>
<reference evidence="2 3" key="1">
    <citation type="journal article" date="2019" name="Sci. Rep.">
        <title>A high-quality genome of Eragrostis curvula grass provides insights into Poaceae evolution and supports new strategies to enhance forage quality.</title>
        <authorList>
            <person name="Carballo J."/>
            <person name="Santos B.A.C.M."/>
            <person name="Zappacosta D."/>
            <person name="Garbus I."/>
            <person name="Selva J.P."/>
            <person name="Gallo C.A."/>
            <person name="Diaz A."/>
            <person name="Albertini E."/>
            <person name="Caccamo M."/>
            <person name="Echenique V."/>
        </authorList>
    </citation>
    <scope>NUCLEOTIDE SEQUENCE [LARGE SCALE GENOMIC DNA]</scope>
    <source>
        <strain evidence="3">cv. Victoria</strain>
        <tissue evidence="2">Leaf</tissue>
    </source>
</reference>
<feature type="compositionally biased region" description="Basic residues" evidence="1">
    <location>
        <begin position="41"/>
        <end position="53"/>
    </location>
</feature>
<name>A0A5J9WH90_9POAL</name>
<feature type="compositionally biased region" description="Basic residues" evidence="1">
    <location>
        <begin position="121"/>
        <end position="132"/>
    </location>
</feature>
<feature type="compositionally biased region" description="Polar residues" evidence="1">
    <location>
        <begin position="264"/>
        <end position="286"/>
    </location>
</feature>
<feature type="compositionally biased region" description="Low complexity" evidence="1">
    <location>
        <begin position="60"/>
        <end position="73"/>
    </location>
</feature>
<sequence>MSTTPRGRSFNRRGRCKCAGGNGDRAACCFNPLKSLFRCPGRGRSKHRQRTPSRVRDAPAPDGGVAQQQQQQGQEEEPSFFVYAMPNQGGGFGNGGGMDGAGSKKKKKHRKRCMPSFGSCFRRKNKKDRKARAAAAATVATDRRPALTPASSMLTHPPGSPVPADKSQPVTPSSMTQPPSPAPTENTSVVNSPAPPGRQSATNRGLPATPRPGKQSTDSARSSPFAPPPPQMQQPAESVRSRFAPQQMQQSAADSPRSPFAPPQMQQPTDSAALSPFEQQMQQSAADSAWSPFAQNPKQVDGLEIVEVATGERLSTHDLGLIEMVAGSSTDNSSAESSVKSSLEYVNESPPPPVKQTVVEREVVVVKAREQPKLWLNGKTMESRARERFTEPLKVAEAEELWAHDIACSRVHASMLAETIAKKDCSYRLYPKQSVLSAIT</sequence>
<feature type="compositionally biased region" description="Gly residues" evidence="1">
    <location>
        <begin position="88"/>
        <end position="100"/>
    </location>
</feature>
<evidence type="ECO:0000313" key="2">
    <source>
        <dbReference type="EMBL" id="TVU47335.1"/>
    </source>
</evidence>
<feature type="compositionally biased region" description="Basic residues" evidence="1">
    <location>
        <begin position="103"/>
        <end position="113"/>
    </location>
</feature>
<feature type="region of interest" description="Disordered" evidence="1">
    <location>
        <begin position="39"/>
        <end position="295"/>
    </location>
</feature>
<organism evidence="2 3">
    <name type="scientific">Eragrostis curvula</name>
    <name type="common">weeping love grass</name>
    <dbReference type="NCBI Taxonomy" id="38414"/>
    <lineage>
        <taxon>Eukaryota</taxon>
        <taxon>Viridiplantae</taxon>
        <taxon>Streptophyta</taxon>
        <taxon>Embryophyta</taxon>
        <taxon>Tracheophyta</taxon>
        <taxon>Spermatophyta</taxon>
        <taxon>Magnoliopsida</taxon>
        <taxon>Liliopsida</taxon>
        <taxon>Poales</taxon>
        <taxon>Poaceae</taxon>
        <taxon>PACMAD clade</taxon>
        <taxon>Chloridoideae</taxon>
        <taxon>Eragrostideae</taxon>
        <taxon>Eragrostidinae</taxon>
        <taxon>Eragrostis</taxon>
    </lineage>
</organism>
<feature type="non-terminal residue" evidence="2">
    <location>
        <position position="1"/>
    </location>
</feature>
<dbReference type="Proteomes" id="UP000324897">
    <property type="component" value="Chromosome 5"/>
</dbReference>
<evidence type="ECO:0000313" key="3">
    <source>
        <dbReference type="Proteomes" id="UP000324897"/>
    </source>
</evidence>